<organism evidence="1 2">
    <name type="scientific">Salinirubrum litoreum</name>
    <dbReference type="NCBI Taxonomy" id="1126234"/>
    <lineage>
        <taxon>Archaea</taxon>
        <taxon>Methanobacteriati</taxon>
        <taxon>Methanobacteriota</taxon>
        <taxon>Stenosarchaea group</taxon>
        <taxon>Halobacteria</taxon>
        <taxon>Halobacteriales</taxon>
        <taxon>Haloferacaceae</taxon>
        <taxon>Salinirubrum</taxon>
    </lineage>
</organism>
<dbReference type="AlphaFoldDB" id="A0ABD5R9C6"/>
<keyword evidence="2" id="KW-1185">Reference proteome</keyword>
<dbReference type="EMBL" id="JBHSKX010000001">
    <property type="protein sequence ID" value="MFC5366563.1"/>
    <property type="molecule type" value="Genomic_DNA"/>
</dbReference>
<protein>
    <recommendedName>
        <fullName evidence="3">Serine/threonine protein kinase</fullName>
    </recommendedName>
</protein>
<comment type="caution">
    <text evidence="1">The sequence shown here is derived from an EMBL/GenBank/DDBJ whole genome shotgun (WGS) entry which is preliminary data.</text>
</comment>
<evidence type="ECO:0008006" key="3">
    <source>
        <dbReference type="Google" id="ProtNLM"/>
    </source>
</evidence>
<reference evidence="1 2" key="1">
    <citation type="journal article" date="2019" name="Int. J. Syst. Evol. Microbiol.">
        <title>The Global Catalogue of Microorganisms (GCM) 10K type strain sequencing project: providing services to taxonomists for standard genome sequencing and annotation.</title>
        <authorList>
            <consortium name="The Broad Institute Genomics Platform"/>
            <consortium name="The Broad Institute Genome Sequencing Center for Infectious Disease"/>
            <person name="Wu L."/>
            <person name="Ma J."/>
        </authorList>
    </citation>
    <scope>NUCLEOTIDE SEQUENCE [LARGE SCALE GENOMIC DNA]</scope>
    <source>
        <strain evidence="1 2">CGMCC 1.12237</strain>
    </source>
</reference>
<name>A0ABD5R9C6_9EURY</name>
<dbReference type="RefSeq" id="WP_227228094.1">
    <property type="nucleotide sequence ID" value="NZ_JAJCVJ010000001.1"/>
</dbReference>
<gene>
    <name evidence="1" type="ORF">ACFPJ5_06395</name>
</gene>
<accession>A0ABD5R9C6</accession>
<sequence>MSSNSSALAVLLAGIVLGGVLGVGFATVGEEPGTVTLAPPDPEAPPASASWGGPQCLTDAPANAGWIATGSQANSRFVTVNATLAHDRDQQLAEPRVQAVGDRRYRIVFSFRDAERGDAPPDCPVGSHATVSASLPSDFRSVTVLVGERPIRTLERPETTTVLLYPLADPVNATA</sequence>
<proteinExistence type="predicted"/>
<evidence type="ECO:0000313" key="1">
    <source>
        <dbReference type="EMBL" id="MFC5366563.1"/>
    </source>
</evidence>
<dbReference type="Proteomes" id="UP001596201">
    <property type="component" value="Unassembled WGS sequence"/>
</dbReference>
<evidence type="ECO:0000313" key="2">
    <source>
        <dbReference type="Proteomes" id="UP001596201"/>
    </source>
</evidence>